<evidence type="ECO:0000256" key="3">
    <source>
        <dbReference type="SAM" id="MobiDB-lite"/>
    </source>
</evidence>
<evidence type="ECO:0000313" key="6">
    <source>
        <dbReference type="Proteomes" id="UP000728185"/>
    </source>
</evidence>
<dbReference type="AlphaFoldDB" id="A0A8E0VI41"/>
<dbReference type="InterPro" id="IPR001895">
    <property type="entry name" value="RASGEF_cat_dom"/>
</dbReference>
<evidence type="ECO:0000256" key="2">
    <source>
        <dbReference type="PROSITE-ProRule" id="PRU00168"/>
    </source>
</evidence>
<keyword evidence="6" id="KW-1185">Reference proteome</keyword>
<feature type="region of interest" description="Disordered" evidence="3">
    <location>
        <begin position="366"/>
        <end position="392"/>
    </location>
</feature>
<dbReference type="PANTHER" id="PTHR23113:SF368">
    <property type="entry name" value="CELL DIVISION CONTROL PROTEIN 25"/>
    <property type="match status" value="1"/>
</dbReference>
<dbReference type="GO" id="GO:0007265">
    <property type="term" value="P:Ras protein signal transduction"/>
    <property type="evidence" value="ECO:0007669"/>
    <property type="project" value="TreeGrafter"/>
</dbReference>
<keyword evidence="1 2" id="KW-0344">Guanine-nucleotide releasing factor</keyword>
<dbReference type="SUPFAM" id="SSF48366">
    <property type="entry name" value="Ras GEF"/>
    <property type="match status" value="2"/>
</dbReference>
<feature type="region of interest" description="Disordered" evidence="3">
    <location>
        <begin position="505"/>
        <end position="552"/>
    </location>
</feature>
<dbReference type="InterPro" id="IPR023578">
    <property type="entry name" value="Ras_GEF_dom_sf"/>
</dbReference>
<dbReference type="PANTHER" id="PTHR23113">
    <property type="entry name" value="GUANINE NUCLEOTIDE EXCHANGE FACTOR"/>
    <property type="match status" value="1"/>
</dbReference>
<feature type="region of interest" description="Disordered" evidence="3">
    <location>
        <begin position="788"/>
        <end position="807"/>
    </location>
</feature>
<feature type="domain" description="Ras-GEF" evidence="4">
    <location>
        <begin position="933"/>
        <end position="1229"/>
    </location>
</feature>
<dbReference type="Gene3D" id="1.10.840.10">
    <property type="entry name" value="Ras guanine-nucleotide exchange factors catalytic domain"/>
    <property type="match status" value="2"/>
</dbReference>
<accession>A0A8E0VI41</accession>
<dbReference type="OrthoDB" id="6276352at2759"/>
<name>A0A8E0VI41_9TREM</name>
<dbReference type="GO" id="GO:0005085">
    <property type="term" value="F:guanyl-nucleotide exchange factor activity"/>
    <property type="evidence" value="ECO:0007669"/>
    <property type="project" value="UniProtKB-KW"/>
</dbReference>
<feature type="region of interest" description="Disordered" evidence="3">
    <location>
        <begin position="839"/>
        <end position="880"/>
    </location>
</feature>
<evidence type="ECO:0000259" key="4">
    <source>
        <dbReference type="PROSITE" id="PS50009"/>
    </source>
</evidence>
<organism evidence="5 6">
    <name type="scientific">Fasciolopsis buskii</name>
    <dbReference type="NCBI Taxonomy" id="27845"/>
    <lineage>
        <taxon>Eukaryota</taxon>
        <taxon>Metazoa</taxon>
        <taxon>Spiralia</taxon>
        <taxon>Lophotrochozoa</taxon>
        <taxon>Platyhelminthes</taxon>
        <taxon>Trematoda</taxon>
        <taxon>Digenea</taxon>
        <taxon>Plagiorchiida</taxon>
        <taxon>Echinostomata</taxon>
        <taxon>Echinostomatoidea</taxon>
        <taxon>Fasciolidae</taxon>
        <taxon>Fasciolopsis</taxon>
    </lineage>
</organism>
<dbReference type="InterPro" id="IPR008937">
    <property type="entry name" value="Ras-like_GEF"/>
</dbReference>
<feature type="compositionally biased region" description="Polar residues" evidence="3">
    <location>
        <begin position="179"/>
        <end position="188"/>
    </location>
</feature>
<sequence>MLSTTTSQSPSVQRNLPIPMDGRCIVVQMPSMEEMRREVADITCQMQSVYLEDEVNLDPTEIVTNNHIQKHSNGNANQTLDSPNKKMVTLGPRSPLLEREADTENSGVCKTKSNTIGRVAGISNEMVEAFPIQSSMSSSLPREEQVSEEFVIDGKRYRQTYQRRVVLERKTTRDVFFLPSSSGDQKSASLGEKSLEYSSPSLTKPEAGKKFAEMQQSNLGGDENDSRPRLDLTVLHKPSGADTDATCLTPAVIMRPVNSSPENIPNTALCNEQKKTEGNGHATMSTQGIFPEEHKLKVRPSAGKTNGTSSESSKGVKRSRSRYLVKEMVEAVKKQVTCNLRRTKSILTAREQQQLNKSTSCVSSVIGPEKVSEEDPNTVQIPNKEKKQGNRGRHEFLQPAAKLLHNMFLPVVGYMYKFGVWDDQAPVLDPRLPVAIGSSVLSQEGVNGTVIANPPEWHHAEVGLNESGPGVVRGRVVACLQRFTQHSSASGKALHRSTYVQQTRLVRQRNQEQQPDEGITESVWNRGSAQTKEKDNTTPDQEVGKLSSMSDQTTVSTDIEPFVKCSNDRLQLLQSLCPAAAAATILLGRQFSARPTSLSDNSDSEFSEAEETVNLGETRVVVTAASWCPKPLIAADLSPYLIFTQTSTDQMNDSSPTVTRIKSNVDTSQPLIRGGTLDGLIAYALRVLRDTENAQHLNALFPHVFRVTYPTFTIPDRVIEKLIQVYIAYAPLEPGCQSTDWTEALTAAEFLVNIVMELHPEQLSARLVLRLARFARLLILDGLNESRRNPPAGLSGNDDHSKKSKNIRVNRTQHKILADRLFDSLPLLSASAQLRERTIPQSKRFDLPPRRNSTHVPRDTKRTLETGPKPTGSVGALEPVTGLPVNKWSSNCLEVSNDESPRKSSFEGYLNVDHDEGSFKDALNRAQRFTEVSALAVATELTRMEEEVFAQINFHEFLDVPRLERGEAHTLSRCVAYFNQVTRWARSLLFVLAPKLGDSFGTPNAMADLTAELESDSNKQPLTEESQVQRVCTERIQSSRLDFPTAVREKHSYYSCLPTTSSHLSEQKSARTRQLVFINLMFCHICEVLKHLKQLKNFSSFLALLLAVQELPEVLLFKRSKTILAKFSSYMKPPMFTEYRRDLEAASLPYLPYLGLIFQQLIHLHAGNPAFLSDVSLPAESAQLNTIETSTPQVLLGVMANPPNVTEHFVNMWRCWKHYLILGYFIKRRESPETG</sequence>
<feature type="compositionally biased region" description="Basic and acidic residues" evidence="3">
    <location>
        <begin position="839"/>
        <end position="849"/>
    </location>
</feature>
<dbReference type="Proteomes" id="UP000728185">
    <property type="component" value="Unassembled WGS sequence"/>
</dbReference>
<evidence type="ECO:0000313" key="5">
    <source>
        <dbReference type="EMBL" id="KAA0194978.1"/>
    </source>
</evidence>
<dbReference type="EMBL" id="LUCM01004005">
    <property type="protein sequence ID" value="KAA0194978.1"/>
    <property type="molecule type" value="Genomic_DNA"/>
</dbReference>
<gene>
    <name evidence="5" type="ORF">FBUS_02372</name>
</gene>
<evidence type="ECO:0000256" key="1">
    <source>
        <dbReference type="ARBA" id="ARBA00022658"/>
    </source>
</evidence>
<dbReference type="GO" id="GO:0005886">
    <property type="term" value="C:plasma membrane"/>
    <property type="evidence" value="ECO:0007669"/>
    <property type="project" value="TreeGrafter"/>
</dbReference>
<feature type="compositionally biased region" description="Polar residues" evidence="3">
    <location>
        <begin position="303"/>
        <end position="313"/>
    </location>
</feature>
<comment type="caution">
    <text evidence="5">The sequence shown here is derived from an EMBL/GenBank/DDBJ whole genome shotgun (WGS) entry which is preliminary data.</text>
</comment>
<dbReference type="InterPro" id="IPR036964">
    <property type="entry name" value="RASGEF_cat_dom_sf"/>
</dbReference>
<proteinExistence type="predicted"/>
<reference evidence="5" key="1">
    <citation type="submission" date="2019-05" db="EMBL/GenBank/DDBJ databases">
        <title>Annotation for the trematode Fasciolopsis buski.</title>
        <authorList>
            <person name="Choi Y.-J."/>
        </authorList>
    </citation>
    <scope>NUCLEOTIDE SEQUENCE</scope>
    <source>
        <strain evidence="5">HT</strain>
        <tissue evidence="5">Whole worm</tissue>
    </source>
</reference>
<feature type="region of interest" description="Disordered" evidence="3">
    <location>
        <begin position="178"/>
        <end position="208"/>
    </location>
</feature>
<dbReference type="SMART" id="SM00147">
    <property type="entry name" value="RasGEF"/>
    <property type="match status" value="1"/>
</dbReference>
<feature type="compositionally biased region" description="Basic and acidic residues" evidence="3">
    <location>
        <begin position="383"/>
        <end position="392"/>
    </location>
</feature>
<dbReference type="Pfam" id="PF00617">
    <property type="entry name" value="RasGEF"/>
    <property type="match status" value="1"/>
</dbReference>
<dbReference type="Gene3D" id="1.20.870.10">
    <property type="entry name" value="Son of sevenless (SoS) protein Chain: S domain 1"/>
    <property type="match status" value="1"/>
</dbReference>
<protein>
    <recommendedName>
        <fullName evidence="4">Ras-GEF domain-containing protein</fullName>
    </recommendedName>
</protein>
<feature type="region of interest" description="Disordered" evidence="3">
    <location>
        <begin position="297"/>
        <end position="321"/>
    </location>
</feature>
<dbReference type="PROSITE" id="PS50009">
    <property type="entry name" value="RASGEF_CAT"/>
    <property type="match status" value="1"/>
</dbReference>